<sequence>MARQTIRKDEFRFWRSQRSIVTESFGETIDPNDTDLCEQAILAPTKQDEHVYKSINEALHYEGSSGELYLVEYLNTLEPTGMPAHELLLKKGVIVMLLRHLDVVNGLRSGTRLRVETLGVYVLGSRFVCGSRKTQLAVIPRTDNYWEKQLSFRLRRTQFFLRLAFVMTINKAQGQSFNEVGVYFPEDLFSHGQLYVAFSRVRTPAGLKVDTKHGSVKNILYNEVLL</sequence>
<dbReference type="InterPro" id="IPR027417">
    <property type="entry name" value="P-loop_NTPase"/>
</dbReference>
<dbReference type="PANTHER" id="PTHR10492">
    <property type="match status" value="1"/>
</dbReference>
<feature type="domain" description="DNA helicase Pif1-like 2B" evidence="1">
    <location>
        <begin position="72"/>
        <end position="117"/>
    </location>
</feature>
<dbReference type="InterPro" id="IPR049163">
    <property type="entry name" value="Pif1-like_2B_dom"/>
</dbReference>
<proteinExistence type="predicted"/>
<name>A0ABR1EFK4_NECAM</name>
<comment type="caution">
    <text evidence="2">The sequence shown here is derived from an EMBL/GenBank/DDBJ whole genome shotgun (WGS) entry which is preliminary data.</text>
</comment>
<gene>
    <name evidence="2" type="primary">Necator_chrX.g22417</name>
    <name evidence="2" type="ORF">RB195_022255</name>
</gene>
<keyword evidence="3" id="KW-1185">Reference proteome</keyword>
<accession>A0ABR1EFK4</accession>
<evidence type="ECO:0000313" key="2">
    <source>
        <dbReference type="EMBL" id="KAK6761115.1"/>
    </source>
</evidence>
<dbReference type="Proteomes" id="UP001303046">
    <property type="component" value="Unassembled WGS sequence"/>
</dbReference>
<protein>
    <recommendedName>
        <fullName evidence="1">DNA helicase Pif1-like 2B domain-containing protein</fullName>
    </recommendedName>
</protein>
<dbReference type="Gene3D" id="3.40.50.300">
    <property type="entry name" value="P-loop containing nucleotide triphosphate hydrolases"/>
    <property type="match status" value="1"/>
</dbReference>
<dbReference type="PANTHER" id="PTHR10492:SF57">
    <property type="entry name" value="ATP-DEPENDENT DNA HELICASE"/>
    <property type="match status" value="1"/>
</dbReference>
<dbReference type="Pfam" id="PF21530">
    <property type="entry name" value="Pif1_2B_dom"/>
    <property type="match status" value="1"/>
</dbReference>
<organism evidence="2 3">
    <name type="scientific">Necator americanus</name>
    <name type="common">Human hookworm</name>
    <dbReference type="NCBI Taxonomy" id="51031"/>
    <lineage>
        <taxon>Eukaryota</taxon>
        <taxon>Metazoa</taxon>
        <taxon>Ecdysozoa</taxon>
        <taxon>Nematoda</taxon>
        <taxon>Chromadorea</taxon>
        <taxon>Rhabditida</taxon>
        <taxon>Rhabditina</taxon>
        <taxon>Rhabditomorpha</taxon>
        <taxon>Strongyloidea</taxon>
        <taxon>Ancylostomatidae</taxon>
        <taxon>Bunostominae</taxon>
        <taxon>Necator</taxon>
    </lineage>
</organism>
<dbReference type="SUPFAM" id="SSF52540">
    <property type="entry name" value="P-loop containing nucleoside triphosphate hydrolases"/>
    <property type="match status" value="1"/>
</dbReference>
<evidence type="ECO:0000259" key="1">
    <source>
        <dbReference type="Pfam" id="PF21530"/>
    </source>
</evidence>
<evidence type="ECO:0000313" key="3">
    <source>
        <dbReference type="Proteomes" id="UP001303046"/>
    </source>
</evidence>
<dbReference type="CDD" id="cd18809">
    <property type="entry name" value="SF1_C_RecD"/>
    <property type="match status" value="1"/>
</dbReference>
<dbReference type="EMBL" id="JAVFWL010000006">
    <property type="protein sequence ID" value="KAK6761115.1"/>
    <property type="molecule type" value="Genomic_DNA"/>
</dbReference>
<reference evidence="2 3" key="1">
    <citation type="submission" date="2023-08" db="EMBL/GenBank/DDBJ databases">
        <title>A Necator americanus chromosomal reference genome.</title>
        <authorList>
            <person name="Ilik V."/>
            <person name="Petrzelkova K.J."/>
            <person name="Pardy F."/>
            <person name="Fuh T."/>
            <person name="Niatou-Singa F.S."/>
            <person name="Gouil Q."/>
            <person name="Baker L."/>
            <person name="Ritchie M.E."/>
            <person name="Jex A.R."/>
            <person name="Gazzola D."/>
            <person name="Li H."/>
            <person name="Toshio Fujiwara R."/>
            <person name="Zhan B."/>
            <person name="Aroian R.V."/>
            <person name="Pafco B."/>
            <person name="Schwarz E.M."/>
        </authorList>
    </citation>
    <scope>NUCLEOTIDE SEQUENCE [LARGE SCALE GENOMIC DNA]</scope>
    <source>
        <strain evidence="2 3">Aroian</strain>
        <tissue evidence="2">Whole animal</tissue>
    </source>
</reference>